<dbReference type="Pfam" id="PF02423">
    <property type="entry name" value="OCD_Mu_crystall"/>
    <property type="match status" value="1"/>
</dbReference>
<dbReference type="AlphaFoldDB" id="A0A382RZH7"/>
<evidence type="ECO:0008006" key="2">
    <source>
        <dbReference type="Google" id="ProtNLM"/>
    </source>
</evidence>
<proteinExistence type="predicted"/>
<name>A0A382RZH7_9ZZZZ</name>
<feature type="non-terminal residue" evidence="1">
    <location>
        <position position="284"/>
    </location>
</feature>
<gene>
    <name evidence="1" type="ORF">METZ01_LOCUS355182</name>
</gene>
<accession>A0A382RZH7</accession>
<dbReference type="PIRSF" id="PIRSF001439">
    <property type="entry name" value="CryM"/>
    <property type="match status" value="1"/>
</dbReference>
<reference evidence="1" key="1">
    <citation type="submission" date="2018-05" db="EMBL/GenBank/DDBJ databases">
        <authorList>
            <person name="Lanie J.A."/>
            <person name="Ng W.-L."/>
            <person name="Kazmierczak K.M."/>
            <person name="Andrzejewski T.M."/>
            <person name="Davidsen T.M."/>
            <person name="Wayne K.J."/>
            <person name="Tettelin H."/>
            <person name="Glass J.I."/>
            <person name="Rusch D."/>
            <person name="Podicherti R."/>
            <person name="Tsui H.-C.T."/>
            <person name="Winkler M.E."/>
        </authorList>
    </citation>
    <scope>NUCLEOTIDE SEQUENCE</scope>
</reference>
<dbReference type="GO" id="GO:0005737">
    <property type="term" value="C:cytoplasm"/>
    <property type="evidence" value="ECO:0007669"/>
    <property type="project" value="TreeGrafter"/>
</dbReference>
<dbReference type="InterPro" id="IPR036291">
    <property type="entry name" value="NAD(P)-bd_dom_sf"/>
</dbReference>
<dbReference type="PANTHER" id="PTHR13812:SF19">
    <property type="entry name" value="KETIMINE REDUCTASE MU-CRYSTALLIN"/>
    <property type="match status" value="1"/>
</dbReference>
<evidence type="ECO:0000313" key="1">
    <source>
        <dbReference type="EMBL" id="SVD02328.1"/>
    </source>
</evidence>
<dbReference type="InterPro" id="IPR023401">
    <property type="entry name" value="ODC_N"/>
</dbReference>
<organism evidence="1">
    <name type="scientific">marine metagenome</name>
    <dbReference type="NCBI Taxonomy" id="408172"/>
    <lineage>
        <taxon>unclassified sequences</taxon>
        <taxon>metagenomes</taxon>
        <taxon>ecological metagenomes</taxon>
    </lineage>
</organism>
<dbReference type="EMBL" id="UINC01124887">
    <property type="protein sequence ID" value="SVD02328.1"/>
    <property type="molecule type" value="Genomic_DNA"/>
</dbReference>
<dbReference type="SUPFAM" id="SSF51735">
    <property type="entry name" value="NAD(P)-binding Rossmann-fold domains"/>
    <property type="match status" value="1"/>
</dbReference>
<dbReference type="InterPro" id="IPR003462">
    <property type="entry name" value="ODC_Mu_crystall"/>
</dbReference>
<protein>
    <recommendedName>
        <fullName evidence="2">Ornithine cyclodeaminase family protein</fullName>
    </recommendedName>
</protein>
<sequence length="284" mass="31348">MYNDQAQNKVTILYHDEIKDLVNDLDLMPIIKEGFIAYSEGRSVVPPVGELLFQKPPGDVHIKYGYIDGKDYYVIKIASGFWENEQLGVPNGQGMMLLFDQKTGQAKAILLDDAYLTDVRTAVAGAICADQFTDKVYCIGIIGTGRQARMQVQYLKNVTGCRHIVVWGRNMEKMKKYQSDMMKIGFDVDLSSSPRQVAEKCNLVITATPSTEPILCGDDIQPGTHLTAMGSDTPTKQELDPKILKMADVVVADSIPQCIERGEISHALRSGAISDKTIVELGNV</sequence>
<dbReference type="PANTHER" id="PTHR13812">
    <property type="entry name" value="KETIMINE REDUCTASE MU-CRYSTALLIN"/>
    <property type="match status" value="1"/>
</dbReference>
<dbReference type="Gene3D" id="3.40.50.720">
    <property type="entry name" value="NAD(P)-binding Rossmann-like Domain"/>
    <property type="match status" value="1"/>
</dbReference>
<dbReference type="Gene3D" id="3.30.1780.10">
    <property type="entry name" value="ornithine cyclodeaminase, domain 1"/>
    <property type="match status" value="1"/>
</dbReference>